<accession>A0A6M3KQH3</accession>
<dbReference type="Gene3D" id="2.60.120.200">
    <property type="match status" value="1"/>
</dbReference>
<dbReference type="EMBL" id="MT142527">
    <property type="protein sequence ID" value="QJA84316.1"/>
    <property type="molecule type" value="Genomic_DNA"/>
</dbReference>
<gene>
    <name evidence="2" type="ORF">MM415A00210_0041</name>
    <name evidence="1" type="ORF">MM415B00644_0054</name>
    <name evidence="3" type="ORF">TM448B01912_0008</name>
</gene>
<dbReference type="SUPFAM" id="SSF49899">
    <property type="entry name" value="Concanavalin A-like lectins/glucanases"/>
    <property type="match status" value="1"/>
</dbReference>
<organism evidence="2">
    <name type="scientific">viral metagenome</name>
    <dbReference type="NCBI Taxonomy" id="1070528"/>
    <lineage>
        <taxon>unclassified sequences</taxon>
        <taxon>metagenomes</taxon>
        <taxon>organismal metagenomes</taxon>
    </lineage>
</organism>
<keyword evidence="2" id="KW-0430">Lectin</keyword>
<evidence type="ECO:0000313" key="1">
    <source>
        <dbReference type="EMBL" id="QJA63229.1"/>
    </source>
</evidence>
<evidence type="ECO:0000313" key="2">
    <source>
        <dbReference type="EMBL" id="QJA84316.1"/>
    </source>
</evidence>
<dbReference type="InterPro" id="IPR013320">
    <property type="entry name" value="ConA-like_dom_sf"/>
</dbReference>
<dbReference type="EMBL" id="MT144841">
    <property type="protein sequence ID" value="QJI00286.1"/>
    <property type="molecule type" value="Genomic_DNA"/>
</dbReference>
<name>A0A6M3KQH3_9ZZZZ</name>
<protein>
    <submittedName>
        <fullName evidence="2">Putative lectin/glucanase superfamily protein</fullName>
    </submittedName>
</protein>
<dbReference type="AlphaFoldDB" id="A0A6M3KQH3"/>
<evidence type="ECO:0000313" key="3">
    <source>
        <dbReference type="EMBL" id="QJI00286.1"/>
    </source>
</evidence>
<dbReference type="EMBL" id="MT141492">
    <property type="protein sequence ID" value="QJA63229.1"/>
    <property type="molecule type" value="Genomic_DNA"/>
</dbReference>
<sequence>MLKYFLKSCAVLLLSLSLVSNCGGAVFFNGDADEINIGDIDLTGSITIAAWIYPDFLEAASNDIVSKGATTGSNYTLRMKTTGKIAFNFYSTGAAWHEWITDDAVIAATTWQHVAVTYTYGTGASIVMYVNGVPQAGSWAAGNGNAVPLVNNDSGAIGQYGRDVGPANYWDGTITEVYIWNALLTQPQISLLSDSKIKGVGLQIALTSLLAYWPLDENPLATGINAVQFDDYSGNGNNGTGVDADGDSLIVGETILSYPPRPMGN</sequence>
<reference evidence="2" key="1">
    <citation type="submission" date="2020-03" db="EMBL/GenBank/DDBJ databases">
        <title>The deep terrestrial virosphere.</title>
        <authorList>
            <person name="Holmfeldt K."/>
            <person name="Nilsson E."/>
            <person name="Simone D."/>
            <person name="Lopez-Fernandez M."/>
            <person name="Wu X."/>
            <person name="de Brujin I."/>
            <person name="Lundin D."/>
            <person name="Andersson A."/>
            <person name="Bertilsson S."/>
            <person name="Dopson M."/>
        </authorList>
    </citation>
    <scope>NUCLEOTIDE SEQUENCE</scope>
    <source>
        <strain evidence="2">MM415A00210</strain>
        <strain evidence="1">MM415B00644</strain>
        <strain evidence="3">TM448B01912</strain>
    </source>
</reference>
<dbReference type="Pfam" id="PF13385">
    <property type="entry name" value="Laminin_G_3"/>
    <property type="match status" value="1"/>
</dbReference>
<dbReference type="GO" id="GO:0030246">
    <property type="term" value="F:carbohydrate binding"/>
    <property type="evidence" value="ECO:0007669"/>
    <property type="project" value="UniProtKB-KW"/>
</dbReference>
<proteinExistence type="predicted"/>